<dbReference type="AlphaFoldDB" id="A0A7V3ZTA7"/>
<name>A0A7V3ZTA7_UNCW3</name>
<dbReference type="PANTHER" id="PTHR48090:SF3">
    <property type="entry name" value="UNDECAPRENYL-PHOSPHATE 4-DEOXY-4-FORMAMIDO-L-ARABINOSE TRANSFERASE"/>
    <property type="match status" value="1"/>
</dbReference>
<dbReference type="InterPro" id="IPR050256">
    <property type="entry name" value="Glycosyltransferase_2"/>
</dbReference>
<keyword evidence="7 8" id="KW-0472">Membrane</keyword>
<dbReference type="EMBL" id="DTAR01000135">
    <property type="protein sequence ID" value="HGM97729.1"/>
    <property type="molecule type" value="Genomic_DNA"/>
</dbReference>
<gene>
    <name evidence="11" type="ORF">ENT96_01600</name>
    <name evidence="10" type="ORF">ENU72_01785</name>
</gene>
<dbReference type="InterPro" id="IPR001173">
    <property type="entry name" value="Glyco_trans_2-like"/>
</dbReference>
<dbReference type="Pfam" id="PF00535">
    <property type="entry name" value="Glycos_transf_2"/>
    <property type="match status" value="1"/>
</dbReference>
<keyword evidence="6 8" id="KW-1133">Transmembrane helix</keyword>
<dbReference type="GO" id="GO:0005886">
    <property type="term" value="C:plasma membrane"/>
    <property type="evidence" value="ECO:0007669"/>
    <property type="project" value="TreeGrafter"/>
</dbReference>
<keyword evidence="4 8" id="KW-0812">Transmembrane</keyword>
<reference evidence="10" key="1">
    <citation type="journal article" date="2020" name="mSystems">
        <title>Genome- and Community-Level Interaction Insights into Carbon Utilization and Element Cycling Functions of Hydrothermarchaeota in Hydrothermal Sediment.</title>
        <authorList>
            <person name="Zhou Z."/>
            <person name="Liu Y."/>
            <person name="Xu W."/>
            <person name="Pan J."/>
            <person name="Luo Z.H."/>
            <person name="Li M."/>
        </authorList>
    </citation>
    <scope>NUCLEOTIDE SEQUENCE [LARGE SCALE GENOMIC DNA]</scope>
    <source>
        <strain evidence="11">SpSt-626</strain>
        <strain evidence="10">SpSt-695</strain>
    </source>
</reference>
<evidence type="ECO:0000256" key="6">
    <source>
        <dbReference type="ARBA" id="ARBA00022989"/>
    </source>
</evidence>
<feature type="domain" description="Glycosyltransferase 2-like" evidence="9">
    <location>
        <begin position="7"/>
        <end position="131"/>
    </location>
</feature>
<evidence type="ECO:0000256" key="4">
    <source>
        <dbReference type="ARBA" id="ARBA00022692"/>
    </source>
</evidence>
<keyword evidence="5" id="KW-0448">Lipopolysaccharide biosynthesis</keyword>
<evidence type="ECO:0000256" key="1">
    <source>
        <dbReference type="ARBA" id="ARBA00022475"/>
    </source>
</evidence>
<comment type="caution">
    <text evidence="10">The sequence shown here is derived from an EMBL/GenBank/DDBJ whole genome shotgun (WGS) entry which is preliminary data.</text>
</comment>
<evidence type="ECO:0000256" key="3">
    <source>
        <dbReference type="ARBA" id="ARBA00022679"/>
    </source>
</evidence>
<keyword evidence="3 10" id="KW-0808">Transferase</keyword>
<keyword evidence="2" id="KW-0328">Glycosyltransferase</keyword>
<evidence type="ECO:0000256" key="8">
    <source>
        <dbReference type="SAM" id="Phobius"/>
    </source>
</evidence>
<keyword evidence="1" id="KW-1003">Cell membrane</keyword>
<evidence type="ECO:0000256" key="2">
    <source>
        <dbReference type="ARBA" id="ARBA00022676"/>
    </source>
</evidence>
<evidence type="ECO:0000313" key="10">
    <source>
        <dbReference type="EMBL" id="HGK53739.1"/>
    </source>
</evidence>
<dbReference type="CDD" id="cd04179">
    <property type="entry name" value="DPM_DPG-synthase_like"/>
    <property type="match status" value="1"/>
</dbReference>
<protein>
    <submittedName>
        <fullName evidence="10">Glycosyltransferase family 2 protein</fullName>
    </submittedName>
</protein>
<dbReference type="PANTHER" id="PTHR48090">
    <property type="entry name" value="UNDECAPRENYL-PHOSPHATE 4-DEOXY-4-FORMAMIDO-L-ARABINOSE TRANSFERASE-RELATED"/>
    <property type="match status" value="1"/>
</dbReference>
<dbReference type="EMBL" id="DTDP01000076">
    <property type="protein sequence ID" value="HGK53739.1"/>
    <property type="molecule type" value="Genomic_DNA"/>
</dbReference>
<dbReference type="InterPro" id="IPR029044">
    <property type="entry name" value="Nucleotide-diphossugar_trans"/>
</dbReference>
<feature type="transmembrane region" description="Helical" evidence="8">
    <location>
        <begin position="266"/>
        <end position="286"/>
    </location>
</feature>
<evidence type="ECO:0000313" key="11">
    <source>
        <dbReference type="EMBL" id="HGM97729.1"/>
    </source>
</evidence>
<dbReference type="GO" id="GO:0016757">
    <property type="term" value="F:glycosyltransferase activity"/>
    <property type="evidence" value="ECO:0007669"/>
    <property type="project" value="UniProtKB-KW"/>
</dbReference>
<feature type="transmembrane region" description="Helical" evidence="8">
    <location>
        <begin position="206"/>
        <end position="226"/>
    </location>
</feature>
<proteinExistence type="predicted"/>
<evidence type="ECO:0000256" key="7">
    <source>
        <dbReference type="ARBA" id="ARBA00023136"/>
    </source>
</evidence>
<evidence type="ECO:0000256" key="5">
    <source>
        <dbReference type="ARBA" id="ARBA00022985"/>
    </source>
</evidence>
<dbReference type="GO" id="GO:0009103">
    <property type="term" value="P:lipopolysaccharide biosynthetic process"/>
    <property type="evidence" value="ECO:0007669"/>
    <property type="project" value="UniProtKB-KW"/>
</dbReference>
<accession>A0A7V3ZTA7</accession>
<feature type="transmembrane region" description="Helical" evidence="8">
    <location>
        <begin position="232"/>
        <end position="254"/>
    </location>
</feature>
<evidence type="ECO:0000259" key="9">
    <source>
        <dbReference type="Pfam" id="PF00535"/>
    </source>
</evidence>
<dbReference type="SUPFAM" id="SSF53448">
    <property type="entry name" value="Nucleotide-diphospho-sugar transferases"/>
    <property type="match status" value="1"/>
</dbReference>
<dbReference type="Gene3D" id="3.90.550.10">
    <property type="entry name" value="Spore Coat Polysaccharide Biosynthesis Protein SpsA, Chain A"/>
    <property type="match status" value="1"/>
</dbReference>
<sequence>MKQVKVSVLIPAYNEEENIPYLIEEIEDFLKKHKIEDWEFILIDDGSIDKTYEKFLNLSKGKEYLRAYRYSKNQGKTKALGVGAKYARGKILVIFDADLQFTLEDAKRLVEKIEEGYDLIAGKKIGNYEKKFVSTIYNKLARIVFKVPVSDMNAMKAFKKEILEEIPLRKDWHRYIIPFAWEMGYNITELPVSLRKRRAGKSKYRGIGRIIVGFMDLIAVKFQLTFLYKPMLFFGTTGLISIFLGFLVGIIAVILRYGFNKGNRTLILLCMLLIISGLLLFAIGFIGEGLAGIYDRIQKIETKIKEK</sequence>
<organism evidence="10">
    <name type="scientific">candidate division WOR-3 bacterium</name>
    <dbReference type="NCBI Taxonomy" id="2052148"/>
    <lineage>
        <taxon>Bacteria</taxon>
        <taxon>Bacteria division WOR-3</taxon>
    </lineage>
</organism>